<feature type="signal peptide" evidence="3">
    <location>
        <begin position="1"/>
        <end position="33"/>
    </location>
</feature>
<gene>
    <name evidence="6" type="primary">LOC106608694</name>
</gene>
<feature type="domain" description="Glycolipid transfer protein" evidence="4">
    <location>
        <begin position="112"/>
        <end position="285"/>
    </location>
</feature>
<evidence type="ECO:0000256" key="3">
    <source>
        <dbReference type="SAM" id="SignalP"/>
    </source>
</evidence>
<dbReference type="InterPro" id="IPR036497">
    <property type="entry name" value="GLTP_sf"/>
</dbReference>
<keyword evidence="5" id="KW-1185">Reference proteome</keyword>
<dbReference type="AlphaFoldDB" id="A0A1S3SD65"/>
<dbReference type="PANTHER" id="PTHR10219:SF19">
    <property type="entry name" value="GLYCOLIPID TRANSFER PROTEIN DOMAIN-CONTAINING PROTEIN 2"/>
    <property type="match status" value="1"/>
</dbReference>
<dbReference type="Pfam" id="PF08718">
    <property type="entry name" value="GLTP"/>
    <property type="match status" value="1"/>
</dbReference>
<accession>A0A1S3SD65</accession>
<name>A0A1S3SD65_SALSA</name>
<dbReference type="FunFam" id="1.10.3520.10:FF:000002">
    <property type="entry name" value="Ceramide-1-phosphate transfer protein"/>
    <property type="match status" value="1"/>
</dbReference>
<feature type="compositionally biased region" description="Basic and acidic residues" evidence="2">
    <location>
        <begin position="158"/>
        <end position="169"/>
    </location>
</feature>
<evidence type="ECO:0000256" key="2">
    <source>
        <dbReference type="SAM" id="MobiDB-lite"/>
    </source>
</evidence>
<dbReference type="InterPro" id="IPR014830">
    <property type="entry name" value="Glycolipid_transfer_prot_dom"/>
</dbReference>
<dbReference type="RefSeq" id="XP_014062274.1">
    <property type="nucleotide sequence ID" value="XM_014206799.2"/>
</dbReference>
<proteinExistence type="inferred from homology"/>
<dbReference type="SUPFAM" id="SSF110004">
    <property type="entry name" value="Glycolipid transfer protein, GLTP"/>
    <property type="match status" value="1"/>
</dbReference>
<evidence type="ECO:0000313" key="6">
    <source>
        <dbReference type="RefSeq" id="XP_014062274.1"/>
    </source>
</evidence>
<dbReference type="GO" id="GO:0032691">
    <property type="term" value="P:negative regulation of interleukin-1 beta production"/>
    <property type="evidence" value="ECO:0007669"/>
    <property type="project" value="UniProtKB-ARBA"/>
</dbReference>
<evidence type="ECO:0000256" key="1">
    <source>
        <dbReference type="ARBA" id="ARBA00007148"/>
    </source>
</evidence>
<dbReference type="GeneID" id="106608694"/>
<feature type="region of interest" description="Disordered" evidence="2">
    <location>
        <begin position="158"/>
        <end position="182"/>
    </location>
</feature>
<sequence>MGINGRLQRYLLPASIMALLLFLSSFWLPQVAMRDCETSWHPCLSFNFYLPTPESPVIPHPGGVQSGGQQGERGVVLGSVPPLQVCQGQQFQVWRLMSHLTSSMATHSDDVLLEHYLYSWDELIKFMESLGPLVSFFSQKVKDKIAVIRELAQQEKEDLEKRSAVEGHSRLQTPTSGLQGPAAYSSVRSMVESELQRGLVNFSVRTRSGCRNLLRLHRSLLWILLLLQGLEEGPDAQGVYRTPGELCRDAYNVALAPHHPWLIRSAAELVFVALPDRRVFLDIVCVRKEEDVGPVLNVVVDVMREVYTRTQSILEEHNMMELP</sequence>
<dbReference type="GO" id="GO:1902387">
    <property type="term" value="F:ceramide 1-phosphate binding"/>
    <property type="evidence" value="ECO:0007669"/>
    <property type="project" value="TreeGrafter"/>
</dbReference>
<evidence type="ECO:0000259" key="4">
    <source>
        <dbReference type="Pfam" id="PF08718"/>
    </source>
</evidence>
<comment type="similarity">
    <text evidence="1">Belongs to the GLTP family.</text>
</comment>
<dbReference type="KEGG" id="sasa:106608694"/>
<reference evidence="6" key="1">
    <citation type="submission" date="2025-08" db="UniProtKB">
        <authorList>
            <consortium name="RefSeq"/>
        </authorList>
    </citation>
    <scope>IDENTIFICATION</scope>
</reference>
<dbReference type="GO" id="GO:1902388">
    <property type="term" value="F:ceramide 1-phosphate transfer activity"/>
    <property type="evidence" value="ECO:0007669"/>
    <property type="project" value="TreeGrafter"/>
</dbReference>
<dbReference type="GO" id="GO:0005829">
    <property type="term" value="C:cytosol"/>
    <property type="evidence" value="ECO:0007669"/>
    <property type="project" value="TreeGrafter"/>
</dbReference>
<dbReference type="Proteomes" id="UP001652741">
    <property type="component" value="Chromosome ssa07"/>
</dbReference>
<dbReference type="GO" id="GO:0016020">
    <property type="term" value="C:membrane"/>
    <property type="evidence" value="ECO:0007669"/>
    <property type="project" value="TreeGrafter"/>
</dbReference>
<keyword evidence="3" id="KW-0732">Signal</keyword>
<dbReference type="PANTHER" id="PTHR10219">
    <property type="entry name" value="GLYCOLIPID TRANSFER PROTEIN-RELATED"/>
    <property type="match status" value="1"/>
</dbReference>
<dbReference type="Bgee" id="ENSSSAG00000005787">
    <property type="expression patterns" value="Expressed in liver and 12 other cell types or tissues"/>
</dbReference>
<dbReference type="Gene3D" id="1.10.3520.10">
    <property type="entry name" value="Glycolipid transfer protein"/>
    <property type="match status" value="1"/>
</dbReference>
<feature type="chain" id="PRO_5010189927" evidence="3">
    <location>
        <begin position="34"/>
        <end position="323"/>
    </location>
</feature>
<dbReference type="PaxDb" id="8030-ENSSSAP00000011679"/>
<dbReference type="OrthoDB" id="116883at2759"/>
<evidence type="ECO:0000313" key="5">
    <source>
        <dbReference type="Proteomes" id="UP001652741"/>
    </source>
</evidence>
<protein>
    <submittedName>
        <fullName evidence="6">Ceramide-1-phosphate transfer protein isoform X1</fullName>
    </submittedName>
</protein>
<organism evidence="5 6">
    <name type="scientific">Salmo salar</name>
    <name type="common">Atlantic salmon</name>
    <dbReference type="NCBI Taxonomy" id="8030"/>
    <lineage>
        <taxon>Eukaryota</taxon>
        <taxon>Metazoa</taxon>
        <taxon>Chordata</taxon>
        <taxon>Craniata</taxon>
        <taxon>Vertebrata</taxon>
        <taxon>Euteleostomi</taxon>
        <taxon>Actinopterygii</taxon>
        <taxon>Neopterygii</taxon>
        <taxon>Teleostei</taxon>
        <taxon>Protacanthopterygii</taxon>
        <taxon>Salmoniformes</taxon>
        <taxon>Salmonidae</taxon>
        <taxon>Salmoninae</taxon>
        <taxon>Salmo</taxon>
    </lineage>
</organism>
<dbReference type="OMA" id="KECPGQS"/>